<dbReference type="AlphaFoldDB" id="A0A380IIR4"/>
<protein>
    <submittedName>
        <fullName evidence="1">Uncharacterized protein</fullName>
    </submittedName>
</protein>
<organism evidence="1 2">
    <name type="scientific">Streptococcus acidominimus</name>
    <dbReference type="NCBI Taxonomy" id="1326"/>
    <lineage>
        <taxon>Bacteria</taxon>
        <taxon>Bacillati</taxon>
        <taxon>Bacillota</taxon>
        <taxon>Bacilli</taxon>
        <taxon>Lactobacillales</taxon>
        <taxon>Streptococcaceae</taxon>
        <taxon>Streptococcus</taxon>
    </lineage>
</organism>
<evidence type="ECO:0000313" key="2">
    <source>
        <dbReference type="Proteomes" id="UP000255213"/>
    </source>
</evidence>
<dbReference type="Proteomes" id="UP000255213">
    <property type="component" value="Unassembled WGS sequence"/>
</dbReference>
<proteinExistence type="predicted"/>
<evidence type="ECO:0000313" key="1">
    <source>
        <dbReference type="EMBL" id="SUN08424.1"/>
    </source>
</evidence>
<accession>A0A380IIR4</accession>
<name>A0A380IIR4_STRAI</name>
<sequence>MVVTFFYSYLGMQLLNDKNVRLKCLVLAIFTVKIAYNIVREGVGI</sequence>
<gene>
    <name evidence="1" type="ORF">NCTC12957_02019</name>
</gene>
<reference evidence="1 2" key="1">
    <citation type="submission" date="2018-06" db="EMBL/GenBank/DDBJ databases">
        <authorList>
            <consortium name="Pathogen Informatics"/>
            <person name="Doyle S."/>
        </authorList>
    </citation>
    <scope>NUCLEOTIDE SEQUENCE [LARGE SCALE GENOMIC DNA]</scope>
    <source>
        <strain evidence="1 2">NCTC12957</strain>
    </source>
</reference>
<dbReference type="EMBL" id="UHEN01000001">
    <property type="protein sequence ID" value="SUN08424.1"/>
    <property type="molecule type" value="Genomic_DNA"/>
</dbReference>